<accession>A0ABT7PL69</accession>
<dbReference type="InterPro" id="IPR017850">
    <property type="entry name" value="Alkaline_phosphatase_core_sf"/>
</dbReference>
<comment type="caution">
    <text evidence="5">The sequence shown here is derived from an EMBL/GenBank/DDBJ whole genome shotgun (WGS) entry which is preliminary data.</text>
</comment>
<feature type="signal peptide" evidence="3">
    <location>
        <begin position="1"/>
        <end position="23"/>
    </location>
</feature>
<keyword evidence="6" id="KW-1185">Reference proteome</keyword>
<dbReference type="PANTHER" id="PTHR42693:SF53">
    <property type="entry name" value="ENDO-4-O-SULFATASE"/>
    <property type="match status" value="1"/>
</dbReference>
<keyword evidence="2" id="KW-0378">Hydrolase</keyword>
<feature type="domain" description="Sulfatase N-terminal" evidence="4">
    <location>
        <begin position="31"/>
        <end position="369"/>
    </location>
</feature>
<sequence length="471" mass="53417">MNVVSVYRLCFTVVLLCSWSALGKAKENERPNIIYVMTDDLGYGDLGCYGQKVIRTPNLDRMASEGMRFTDHYAGHTVCRPSRLVLWTGKHVGNTGLMGNRPRSLSGTETTVAKLLQNAGYVCGGVGKWALGHVENPSEIDNPGHPNRNGFDYWHGYMNQSQAHNYYPLHLWENDRQVLLPGNELLDHPQARGRVSSKRETYSHDVMTDAAMQFIRRNHRDPFLLHIHWTVPHANNEGGRVLKDGMEIPSYGGYANRDWPNPEKGFAAMVTRLDADMGRLFKLLKELAIDDNTIVFFTSDNGPHREGNHDHEFFDSNGPLKGYKRSMHDGGIRVPMIVRWPGKVQPGVTTDLPSAFWDYLPTACELAGVAAPDGIDGLSYLPTLLSQQDQPKHRYLYWASQEGETTIGVRKGHWKLVRYRKDRDGRADWRLYDLRNDVGEENDVSEEHPETVLELIDLLKNDDLPLIANRN</sequence>
<dbReference type="Gene3D" id="3.30.1120.10">
    <property type="match status" value="1"/>
</dbReference>
<evidence type="ECO:0000256" key="2">
    <source>
        <dbReference type="ARBA" id="ARBA00022801"/>
    </source>
</evidence>
<protein>
    <submittedName>
        <fullName evidence="5">Arylsulfatase</fullName>
    </submittedName>
</protein>
<dbReference type="InterPro" id="IPR000917">
    <property type="entry name" value="Sulfatase_N"/>
</dbReference>
<dbReference type="InterPro" id="IPR050738">
    <property type="entry name" value="Sulfatase"/>
</dbReference>
<evidence type="ECO:0000313" key="6">
    <source>
        <dbReference type="Proteomes" id="UP001239462"/>
    </source>
</evidence>
<evidence type="ECO:0000256" key="1">
    <source>
        <dbReference type="ARBA" id="ARBA00008779"/>
    </source>
</evidence>
<name>A0ABT7PL69_9BACT</name>
<dbReference type="Pfam" id="PF00884">
    <property type="entry name" value="Sulfatase"/>
    <property type="match status" value="1"/>
</dbReference>
<evidence type="ECO:0000259" key="4">
    <source>
        <dbReference type="Pfam" id="PF00884"/>
    </source>
</evidence>
<comment type="similarity">
    <text evidence="1">Belongs to the sulfatase family.</text>
</comment>
<dbReference type="EMBL" id="JASZZN010000012">
    <property type="protein sequence ID" value="MDM4017078.1"/>
    <property type="molecule type" value="Genomic_DNA"/>
</dbReference>
<dbReference type="Proteomes" id="UP001239462">
    <property type="component" value="Unassembled WGS sequence"/>
</dbReference>
<dbReference type="RefSeq" id="WP_289164585.1">
    <property type="nucleotide sequence ID" value="NZ_JASZZN010000012.1"/>
</dbReference>
<proteinExistence type="inferred from homology"/>
<evidence type="ECO:0000313" key="5">
    <source>
        <dbReference type="EMBL" id="MDM4017078.1"/>
    </source>
</evidence>
<feature type="chain" id="PRO_5045054741" evidence="3">
    <location>
        <begin position="24"/>
        <end position="471"/>
    </location>
</feature>
<reference evidence="5 6" key="1">
    <citation type="submission" date="2023-06" db="EMBL/GenBank/DDBJ databases">
        <title>Roseiconus lacunae JC819 isolated from Gulf of Mannar region, Tamil Nadu.</title>
        <authorList>
            <person name="Pk S."/>
            <person name="Ch S."/>
            <person name="Ch V.R."/>
        </authorList>
    </citation>
    <scope>NUCLEOTIDE SEQUENCE [LARGE SCALE GENOMIC DNA]</scope>
    <source>
        <strain evidence="5 6">JC819</strain>
    </source>
</reference>
<dbReference type="PANTHER" id="PTHR42693">
    <property type="entry name" value="ARYLSULFATASE FAMILY MEMBER"/>
    <property type="match status" value="1"/>
</dbReference>
<dbReference type="SUPFAM" id="SSF53649">
    <property type="entry name" value="Alkaline phosphatase-like"/>
    <property type="match status" value="1"/>
</dbReference>
<dbReference type="Gene3D" id="3.40.720.10">
    <property type="entry name" value="Alkaline Phosphatase, subunit A"/>
    <property type="match status" value="1"/>
</dbReference>
<evidence type="ECO:0000256" key="3">
    <source>
        <dbReference type="SAM" id="SignalP"/>
    </source>
</evidence>
<organism evidence="5 6">
    <name type="scientific">Roseiconus lacunae</name>
    <dbReference type="NCBI Taxonomy" id="2605694"/>
    <lineage>
        <taxon>Bacteria</taxon>
        <taxon>Pseudomonadati</taxon>
        <taxon>Planctomycetota</taxon>
        <taxon>Planctomycetia</taxon>
        <taxon>Pirellulales</taxon>
        <taxon>Pirellulaceae</taxon>
        <taxon>Roseiconus</taxon>
    </lineage>
</organism>
<dbReference type="CDD" id="cd16145">
    <property type="entry name" value="ARS_like"/>
    <property type="match status" value="1"/>
</dbReference>
<gene>
    <name evidence="5" type="ORF">QTN89_16650</name>
</gene>
<keyword evidence="3" id="KW-0732">Signal</keyword>